<accession>A0A099I3X1</accession>
<dbReference type="Proteomes" id="UP000030008">
    <property type="component" value="Unassembled WGS sequence"/>
</dbReference>
<sequence length="132" mass="15355">MNPKFTPSKTVRDVIQFDKEHKQLRFLMDEEKVIPYREISSCSLKNQYYKKSSVSQLANLFTINGILASENQELRVCIEVKLKDDTRVYGYVSRDIIRPNLTPYHEDVATGRYILKLIRKVIAREQQTASAA</sequence>
<dbReference type="AlphaFoldDB" id="A0A099I3X1"/>
<proteinExistence type="predicted"/>
<evidence type="ECO:0000313" key="2">
    <source>
        <dbReference type="Proteomes" id="UP000030008"/>
    </source>
</evidence>
<gene>
    <name evidence="1" type="ORF">CIAN88_15600</name>
</gene>
<organism evidence="1 2">
    <name type="scientific">Clostridium innocuum</name>
    <dbReference type="NCBI Taxonomy" id="1522"/>
    <lineage>
        <taxon>Bacteria</taxon>
        <taxon>Bacillati</taxon>
        <taxon>Bacillota</taxon>
        <taxon>Clostridia</taxon>
        <taxon>Eubacteriales</taxon>
        <taxon>Clostridiaceae</taxon>
        <taxon>Clostridium</taxon>
    </lineage>
</organism>
<dbReference type="EMBL" id="JQIF01000074">
    <property type="protein sequence ID" value="KGJ52291.1"/>
    <property type="molecule type" value="Genomic_DNA"/>
</dbReference>
<protein>
    <submittedName>
        <fullName evidence="1">Uncharacterized protein</fullName>
    </submittedName>
</protein>
<evidence type="ECO:0000313" key="1">
    <source>
        <dbReference type="EMBL" id="KGJ52291.1"/>
    </source>
</evidence>
<comment type="caution">
    <text evidence="1">The sequence shown here is derived from an EMBL/GenBank/DDBJ whole genome shotgun (WGS) entry which is preliminary data.</text>
</comment>
<dbReference type="RefSeq" id="WP_044906509.1">
    <property type="nucleotide sequence ID" value="NZ_JQIF01000074.1"/>
</dbReference>
<name>A0A099I3X1_CLOIN</name>
<reference evidence="1 2" key="1">
    <citation type="submission" date="2014-08" db="EMBL/GenBank/DDBJ databases">
        <title>Clostridium innocuum, an unnegligible vancomycin-resistant pathogen causing extra-intestinal infections.</title>
        <authorList>
            <person name="Feng Y."/>
            <person name="Chiu C.-H."/>
        </authorList>
    </citation>
    <scope>NUCLEOTIDE SEQUENCE [LARGE SCALE GENOMIC DNA]</scope>
    <source>
        <strain evidence="1 2">AN88</strain>
    </source>
</reference>